<gene>
    <name evidence="1" type="ORF">SAMN05444354_13016</name>
</gene>
<dbReference type="SUPFAM" id="SSF63829">
    <property type="entry name" value="Calcium-dependent phosphotriesterase"/>
    <property type="match status" value="1"/>
</dbReference>
<dbReference type="EMBL" id="FOAP01000030">
    <property type="protein sequence ID" value="SEN07556.1"/>
    <property type="molecule type" value="Genomic_DNA"/>
</dbReference>
<dbReference type="OrthoDB" id="9768084at2"/>
<dbReference type="RefSeq" id="WP_075010906.1">
    <property type="nucleotide sequence ID" value="NZ_FOAP01000030.1"/>
</dbReference>
<evidence type="ECO:0000313" key="2">
    <source>
        <dbReference type="Proteomes" id="UP000182719"/>
    </source>
</evidence>
<proteinExistence type="predicted"/>
<sequence>MKLRHAAVLSVLVMGCAARQAPREGSSEASPPVTQVLAFDAAQGQFPEGIAVRGGEAYVGMAPTGQVLKVSSSGAVAPYGRWPAIPKDGGYLTGLAFDARGALYAGLVSFSPPLRTGIYRLPAGAEEATLFASHPELAFPNGLDFDAQGRLFVTDSSTGTVFAFGPEGQGGPWVTDASLQGNPTYCGPAVLPFPMGANGVAVDGDSVVAVSGDQASIVRIPIQKDGSAGVPQRVVGPDCAAFYGGDGLVRDPKDGSLWVAMNRTNRVLRITPDQRIHAVEAEGVFDGPASLAIVEEDGRRWMYVTNFGFITASRGGTPRLGLLKFPLPGPK</sequence>
<name>A0A1H8DK73_STIAU</name>
<dbReference type="AlphaFoldDB" id="A0A1H8DK73"/>
<protein>
    <submittedName>
        <fullName evidence="1">Sugar lactone lactonase YvrE</fullName>
    </submittedName>
</protein>
<keyword evidence="2" id="KW-1185">Reference proteome</keyword>
<evidence type="ECO:0000313" key="1">
    <source>
        <dbReference type="EMBL" id="SEN07556.1"/>
    </source>
</evidence>
<dbReference type="PROSITE" id="PS51257">
    <property type="entry name" value="PROKAR_LIPOPROTEIN"/>
    <property type="match status" value="1"/>
</dbReference>
<reference evidence="2" key="1">
    <citation type="submission" date="2016-10" db="EMBL/GenBank/DDBJ databases">
        <authorList>
            <person name="Varghese N."/>
            <person name="Submissions S."/>
        </authorList>
    </citation>
    <scope>NUCLEOTIDE SEQUENCE [LARGE SCALE GENOMIC DNA]</scope>
    <source>
        <strain evidence="2">DSM 17044</strain>
    </source>
</reference>
<organism evidence="1 2">
    <name type="scientific">Stigmatella aurantiaca</name>
    <dbReference type="NCBI Taxonomy" id="41"/>
    <lineage>
        <taxon>Bacteria</taxon>
        <taxon>Pseudomonadati</taxon>
        <taxon>Myxococcota</taxon>
        <taxon>Myxococcia</taxon>
        <taxon>Myxococcales</taxon>
        <taxon>Cystobacterineae</taxon>
        <taxon>Archangiaceae</taxon>
        <taxon>Stigmatella</taxon>
    </lineage>
</organism>
<dbReference type="InterPro" id="IPR011042">
    <property type="entry name" value="6-blade_b-propeller_TolB-like"/>
</dbReference>
<dbReference type="Proteomes" id="UP000182719">
    <property type="component" value="Unassembled WGS sequence"/>
</dbReference>
<dbReference type="Gene3D" id="2.120.10.30">
    <property type="entry name" value="TolB, C-terminal domain"/>
    <property type="match status" value="1"/>
</dbReference>
<accession>A0A1H8DK73</accession>